<dbReference type="EMBL" id="CP009313">
    <property type="protein sequence ID" value="AJE38969.1"/>
    <property type="molecule type" value="Genomic_DNA"/>
</dbReference>
<feature type="signal peptide" evidence="1">
    <location>
        <begin position="1"/>
        <end position="34"/>
    </location>
</feature>
<evidence type="ECO:0000313" key="5">
    <source>
        <dbReference type="Proteomes" id="UP000325763"/>
    </source>
</evidence>
<organism evidence="2 4">
    <name type="scientific">Streptomyces nodosus</name>
    <dbReference type="NCBI Taxonomy" id="40318"/>
    <lineage>
        <taxon>Bacteria</taxon>
        <taxon>Bacillati</taxon>
        <taxon>Actinomycetota</taxon>
        <taxon>Actinomycetes</taxon>
        <taxon>Kitasatosporales</taxon>
        <taxon>Streptomycetaceae</taxon>
        <taxon>Streptomyces</taxon>
    </lineage>
</organism>
<keyword evidence="4" id="KW-1185">Reference proteome</keyword>
<evidence type="ECO:0000256" key="1">
    <source>
        <dbReference type="SAM" id="SignalP"/>
    </source>
</evidence>
<dbReference type="OrthoDB" id="4218847at2"/>
<protein>
    <recommendedName>
        <fullName evidence="6">DUF11 domain-containing protein</fullName>
    </recommendedName>
</protein>
<dbReference type="Proteomes" id="UP000031526">
    <property type="component" value="Chromosome"/>
</dbReference>
<feature type="chain" id="PRO_5041596479" description="DUF11 domain-containing protein" evidence="1">
    <location>
        <begin position="35"/>
        <end position="448"/>
    </location>
</feature>
<evidence type="ECO:0000313" key="4">
    <source>
        <dbReference type="Proteomes" id="UP000031526"/>
    </source>
</evidence>
<reference evidence="4" key="1">
    <citation type="submission" date="2014-09" db="EMBL/GenBank/DDBJ databases">
        <title>Sequence of the Streptomyces nodosus genome.</title>
        <authorList>
            <person name="Sweeney P."/>
            <person name="Stephens N."/>
            <person name="Murphy C."/>
            <person name="Caffrey P."/>
        </authorList>
    </citation>
    <scope>NUCLEOTIDE SEQUENCE [LARGE SCALE GENOMIC DNA]</scope>
    <source>
        <strain evidence="4">ATCC 14899</strain>
    </source>
</reference>
<proteinExistence type="predicted"/>
<dbReference type="STRING" id="40318.SNOD_02060"/>
<reference evidence="3 5" key="3">
    <citation type="submission" date="2017-09" db="EMBL/GenBank/DDBJ databases">
        <title>Streptomyces genome completion.</title>
        <authorList>
            <person name="Lee N."/>
            <person name="Cho B.-K."/>
        </authorList>
    </citation>
    <scope>NUCLEOTIDE SEQUENCE [LARGE SCALE GENOMIC DNA]</scope>
    <source>
        <strain evidence="3 5">ATCC 14899</strain>
    </source>
</reference>
<name>A0A0B5D776_9ACTN</name>
<dbReference type="HOGENOM" id="CLU_035909_0_0_11"/>
<evidence type="ECO:0000313" key="3">
    <source>
        <dbReference type="EMBL" id="QEV37548.1"/>
    </source>
</evidence>
<dbReference type="EMBL" id="CP023747">
    <property type="protein sequence ID" value="QEV37548.1"/>
    <property type="molecule type" value="Genomic_DNA"/>
</dbReference>
<accession>A0A0B5D776</accession>
<evidence type="ECO:0008006" key="6">
    <source>
        <dbReference type="Google" id="ProtNLM"/>
    </source>
</evidence>
<dbReference type="AlphaFoldDB" id="A0A0B5D776"/>
<keyword evidence="1" id="KW-0732">Signal</keyword>
<gene>
    <name evidence="3" type="ORF">CP978_02435</name>
    <name evidence="2" type="ORF">SNOD_02060</name>
</gene>
<dbReference type="KEGG" id="snq:CP978_02435"/>
<dbReference type="Proteomes" id="UP000325763">
    <property type="component" value="Chromosome"/>
</dbReference>
<reference evidence="2 4" key="2">
    <citation type="journal article" date="2016" name="Appl. Microbiol. Biotechnol.">
        <title>Exploiting the genome sequence of Streptomyces nodosus for enhanced antibiotic production.</title>
        <authorList>
            <person name="Sweeney P."/>
            <person name="Murphy C.D."/>
            <person name="Caffrey P."/>
        </authorList>
    </citation>
    <scope>NUCLEOTIDE SEQUENCE [LARGE SCALE GENOMIC DNA]</scope>
    <source>
        <strain evidence="2 4">ATCC 14899</strain>
    </source>
</reference>
<sequence length="448" mass="46965">MRADSVRRALRLGACTTLAAGLVTLGLTTAPAFAETEPETDQLWITAPYEPTLPLGIDGGAPLIRTLDVRLNHDNDHIRVTDGRLTVDASGIAGVAEITWPDNCTPSGATAVCDVPEVPVTGNTGGEVRLKVRAADGAAVGARGRITFEATATGGSDGTLTAPRDSFGTTVTVASGPDLALTAGDDIEHARPGSRQTLPFTLTNHGNETAHGFTIRVTASYGVRYVNRYDACVYTTSSGDAYAPMSYANCTFDQDLAPGASFELPEPLRIALNRHALQERVDILAQPVGATDLGGYDDYVALQIGADNTADFSVTGAAVTGAAGETVTASLTFRNNGPGWLGNPVSGDPVAVVRLIVPPGTTVTGVPEGCLPRALSGDAYYQGRTGAPRYDCRLPYWVLENTEHSFAFKLRIDTVVPSATGEVSIHPPFGEFRHDPDLTNNTAVLTVN</sequence>
<dbReference type="RefSeq" id="WP_043437152.1">
    <property type="nucleotide sequence ID" value="NZ_CP009313.1"/>
</dbReference>
<evidence type="ECO:0000313" key="2">
    <source>
        <dbReference type="EMBL" id="AJE38969.1"/>
    </source>
</evidence>